<name>A0A7W7IQ49_9CAUL</name>
<evidence type="ECO:0000313" key="8">
    <source>
        <dbReference type="Proteomes" id="UP000539957"/>
    </source>
</evidence>
<dbReference type="PRINTS" id="PR00368">
    <property type="entry name" value="FADPNR"/>
</dbReference>
<accession>A0A7W7IQ49</accession>
<dbReference type="PANTHER" id="PTHR43557">
    <property type="entry name" value="APOPTOSIS-INDUCING FACTOR 1"/>
    <property type="match status" value="1"/>
</dbReference>
<dbReference type="Gene3D" id="3.30.390.30">
    <property type="match status" value="1"/>
</dbReference>
<keyword evidence="3" id="KW-0274">FAD</keyword>
<dbReference type="GO" id="GO:0005737">
    <property type="term" value="C:cytoplasm"/>
    <property type="evidence" value="ECO:0007669"/>
    <property type="project" value="TreeGrafter"/>
</dbReference>
<evidence type="ECO:0000256" key="1">
    <source>
        <dbReference type="ARBA" id="ARBA00001974"/>
    </source>
</evidence>
<dbReference type="InterPro" id="IPR028202">
    <property type="entry name" value="Reductase_C"/>
</dbReference>
<comment type="caution">
    <text evidence="7">The sequence shown here is derived from an EMBL/GenBank/DDBJ whole genome shotgun (WGS) entry which is preliminary data.</text>
</comment>
<comment type="cofactor">
    <cofactor evidence="1">
        <name>FAD</name>
        <dbReference type="ChEBI" id="CHEBI:57692"/>
    </cofactor>
</comment>
<dbReference type="PRINTS" id="PR00411">
    <property type="entry name" value="PNDRDTASEI"/>
</dbReference>
<organism evidence="7 8">
    <name type="scientific">Brevundimonas bullata</name>
    <dbReference type="NCBI Taxonomy" id="13160"/>
    <lineage>
        <taxon>Bacteria</taxon>
        <taxon>Pseudomonadati</taxon>
        <taxon>Pseudomonadota</taxon>
        <taxon>Alphaproteobacteria</taxon>
        <taxon>Caulobacterales</taxon>
        <taxon>Caulobacteraceae</taxon>
        <taxon>Brevundimonas</taxon>
    </lineage>
</organism>
<dbReference type="Pfam" id="PF14759">
    <property type="entry name" value="Reductase_C"/>
    <property type="match status" value="1"/>
</dbReference>
<dbReference type="PANTHER" id="PTHR43557:SF2">
    <property type="entry name" value="RIESKE DOMAIN-CONTAINING PROTEIN-RELATED"/>
    <property type="match status" value="1"/>
</dbReference>
<dbReference type="GO" id="GO:0051213">
    <property type="term" value="F:dioxygenase activity"/>
    <property type="evidence" value="ECO:0007669"/>
    <property type="project" value="UniProtKB-KW"/>
</dbReference>
<evidence type="ECO:0000259" key="6">
    <source>
        <dbReference type="Pfam" id="PF14759"/>
    </source>
</evidence>
<dbReference type="Gene3D" id="3.50.50.60">
    <property type="entry name" value="FAD/NAD(P)-binding domain"/>
    <property type="match status" value="2"/>
</dbReference>
<feature type="domain" description="Reductase C-terminal" evidence="6">
    <location>
        <begin position="317"/>
        <end position="393"/>
    </location>
</feature>
<proteinExistence type="predicted"/>
<dbReference type="AlphaFoldDB" id="A0A7W7IQ49"/>
<dbReference type="SUPFAM" id="SSF51905">
    <property type="entry name" value="FAD/NAD(P)-binding domain"/>
    <property type="match status" value="2"/>
</dbReference>
<dbReference type="InterPro" id="IPR023753">
    <property type="entry name" value="FAD/NAD-binding_dom"/>
</dbReference>
<gene>
    <name evidence="7" type="ORF">HNP32_001774</name>
</gene>
<dbReference type="InterPro" id="IPR016156">
    <property type="entry name" value="FAD/NAD-linked_Rdtase_dimer_sf"/>
</dbReference>
<reference evidence="7 8" key="1">
    <citation type="submission" date="2020-08" db="EMBL/GenBank/DDBJ databases">
        <title>Functional genomics of gut bacteria from endangered species of beetles.</title>
        <authorList>
            <person name="Carlos-Shanley C."/>
        </authorList>
    </citation>
    <scope>NUCLEOTIDE SEQUENCE [LARGE SCALE GENOMIC DNA]</scope>
    <source>
        <strain evidence="7 8">S00123</strain>
    </source>
</reference>
<dbReference type="GO" id="GO:0008860">
    <property type="term" value="F:ferredoxin-NAD+ reductase activity"/>
    <property type="evidence" value="ECO:0007669"/>
    <property type="project" value="UniProtKB-EC"/>
</dbReference>
<keyword evidence="2" id="KW-0285">Flavoprotein</keyword>
<evidence type="ECO:0000256" key="2">
    <source>
        <dbReference type="ARBA" id="ARBA00022630"/>
    </source>
</evidence>
<dbReference type="InterPro" id="IPR050446">
    <property type="entry name" value="FAD-oxidoreductase/Apoptosis"/>
</dbReference>
<evidence type="ECO:0000259" key="5">
    <source>
        <dbReference type="Pfam" id="PF07992"/>
    </source>
</evidence>
<dbReference type="Proteomes" id="UP000539957">
    <property type="component" value="Unassembled WGS sequence"/>
</dbReference>
<keyword evidence="4 7" id="KW-0560">Oxidoreductase</keyword>
<keyword evidence="7" id="KW-0223">Dioxygenase</keyword>
<dbReference type="InterPro" id="IPR036188">
    <property type="entry name" value="FAD/NAD-bd_sf"/>
</dbReference>
<evidence type="ECO:0000256" key="3">
    <source>
        <dbReference type="ARBA" id="ARBA00022827"/>
    </source>
</evidence>
<dbReference type="SUPFAM" id="SSF55424">
    <property type="entry name" value="FAD/NAD-linked reductases, dimerisation (C-terminal) domain"/>
    <property type="match status" value="1"/>
</dbReference>
<protein>
    <submittedName>
        <fullName evidence="7">3-phenylpropionate/trans-cinnamate dioxygenase ferredoxin reductase subunit</fullName>
        <ecNumber evidence="7">1.18.1.3</ecNumber>
    </submittedName>
</protein>
<feature type="domain" description="FAD/NAD(P)-binding" evidence="5">
    <location>
        <begin position="4"/>
        <end position="297"/>
    </location>
</feature>
<keyword evidence="8" id="KW-1185">Reference proteome</keyword>
<dbReference type="EC" id="1.18.1.3" evidence="7"/>
<dbReference type="Pfam" id="PF07992">
    <property type="entry name" value="Pyr_redox_2"/>
    <property type="match status" value="1"/>
</dbReference>
<dbReference type="GO" id="GO:0016651">
    <property type="term" value="F:oxidoreductase activity, acting on NAD(P)H"/>
    <property type="evidence" value="ECO:0007669"/>
    <property type="project" value="TreeGrafter"/>
</dbReference>
<evidence type="ECO:0000256" key="4">
    <source>
        <dbReference type="ARBA" id="ARBA00023002"/>
    </source>
</evidence>
<evidence type="ECO:0000313" key="7">
    <source>
        <dbReference type="EMBL" id="MBB4798030.1"/>
    </source>
</evidence>
<dbReference type="EMBL" id="JACHKY010000003">
    <property type="protein sequence ID" value="MBB4798030.1"/>
    <property type="molecule type" value="Genomic_DNA"/>
</dbReference>
<dbReference type="RefSeq" id="WP_184269190.1">
    <property type="nucleotide sequence ID" value="NZ_JACHKY010000003.1"/>
</dbReference>
<sequence>MAERIVILGAGHAGGATAIALRELGFSGSILVIGDEAHPPYERPSLSKDYLSGAEADPVWLAPAERWVDLNVTLKLGAEAVAIDRDKGEIRLADGSVEAFDKLVLAMGGRVRRLPLTDHPAVRYLRTADDARAIAAAAKPGARALVIGGGVIGLEAASTLRGLGLTATVIEAGERLLGRNVPAEAAEWLTAAHARIGVEVKLGRSLQALEDAADGSVIARLDDGSTIEADLIVVGIGIIPSTEMAEAAGLPVAGGVLVGEDYRSPADDRIFVVGDLAARTRDGAAVRMETWAHAQTSARAAALAILGQPAEVEPTPWFWTAQCGHNLQILGDPAAGDAVVPRGDAVRLYLRDGILVGAVCLDQPRDFATARRLMGKVLMAETASDPATDLRKAVAA</sequence>